<accession>A0A0E9WRF6</accession>
<dbReference type="AlphaFoldDB" id="A0A0E9WRF6"/>
<reference evidence="1" key="1">
    <citation type="submission" date="2014-11" db="EMBL/GenBank/DDBJ databases">
        <authorList>
            <person name="Amaro Gonzalez C."/>
        </authorList>
    </citation>
    <scope>NUCLEOTIDE SEQUENCE</scope>
</reference>
<protein>
    <submittedName>
        <fullName evidence="1">Uncharacterized protein</fullName>
    </submittedName>
</protein>
<name>A0A0E9WRF6_ANGAN</name>
<proteinExistence type="predicted"/>
<organism evidence="1">
    <name type="scientific">Anguilla anguilla</name>
    <name type="common">European freshwater eel</name>
    <name type="synonym">Muraena anguilla</name>
    <dbReference type="NCBI Taxonomy" id="7936"/>
    <lineage>
        <taxon>Eukaryota</taxon>
        <taxon>Metazoa</taxon>
        <taxon>Chordata</taxon>
        <taxon>Craniata</taxon>
        <taxon>Vertebrata</taxon>
        <taxon>Euteleostomi</taxon>
        <taxon>Actinopterygii</taxon>
        <taxon>Neopterygii</taxon>
        <taxon>Teleostei</taxon>
        <taxon>Anguilliformes</taxon>
        <taxon>Anguillidae</taxon>
        <taxon>Anguilla</taxon>
    </lineage>
</organism>
<reference evidence="1" key="2">
    <citation type="journal article" date="2015" name="Fish Shellfish Immunol.">
        <title>Early steps in the European eel (Anguilla anguilla)-Vibrio vulnificus interaction in the gills: Role of the RtxA13 toxin.</title>
        <authorList>
            <person name="Callol A."/>
            <person name="Pajuelo D."/>
            <person name="Ebbesson L."/>
            <person name="Teles M."/>
            <person name="MacKenzie S."/>
            <person name="Amaro C."/>
        </authorList>
    </citation>
    <scope>NUCLEOTIDE SEQUENCE</scope>
</reference>
<evidence type="ECO:0000313" key="1">
    <source>
        <dbReference type="EMBL" id="JAH92150.1"/>
    </source>
</evidence>
<sequence length="69" mass="7833">MYMSNICIFVLALLCEVYLLTSTKPFLFVTLYKLTIDHTVSSVVCVWAKVTAVTVKKTTTKNTDKYCCK</sequence>
<dbReference type="EMBL" id="GBXM01016427">
    <property type="protein sequence ID" value="JAH92150.1"/>
    <property type="molecule type" value="Transcribed_RNA"/>
</dbReference>